<evidence type="ECO:0000256" key="1">
    <source>
        <dbReference type="SAM" id="MobiDB-lite"/>
    </source>
</evidence>
<evidence type="ECO:0008006" key="4">
    <source>
        <dbReference type="Google" id="ProtNLM"/>
    </source>
</evidence>
<proteinExistence type="predicted"/>
<dbReference type="OrthoDB" id="289861at2"/>
<organism evidence="2 3">
    <name type="scientific">Limnoglobus roseus</name>
    <dbReference type="NCBI Taxonomy" id="2598579"/>
    <lineage>
        <taxon>Bacteria</taxon>
        <taxon>Pseudomonadati</taxon>
        <taxon>Planctomycetota</taxon>
        <taxon>Planctomycetia</taxon>
        <taxon>Gemmatales</taxon>
        <taxon>Gemmataceae</taxon>
        <taxon>Limnoglobus</taxon>
    </lineage>
</organism>
<dbReference type="EMBL" id="CP042425">
    <property type="protein sequence ID" value="QEL17754.1"/>
    <property type="molecule type" value="Genomic_DNA"/>
</dbReference>
<evidence type="ECO:0000313" key="3">
    <source>
        <dbReference type="Proteomes" id="UP000324974"/>
    </source>
</evidence>
<dbReference type="KEGG" id="lrs:PX52LOC_04758"/>
<sequence>MICRTAVELVCRSVDVRLTRVERMGLAVHTFFCSPCRRFRGELLQLHHLWEADDAAPPSAATLSPEGRERISAAFGQSPPPA</sequence>
<dbReference type="AlphaFoldDB" id="A0A5C1AKR3"/>
<dbReference type="RefSeq" id="WP_149112324.1">
    <property type="nucleotide sequence ID" value="NZ_CP042425.1"/>
</dbReference>
<feature type="region of interest" description="Disordered" evidence="1">
    <location>
        <begin position="57"/>
        <end position="82"/>
    </location>
</feature>
<keyword evidence="3" id="KW-1185">Reference proteome</keyword>
<name>A0A5C1AKR3_9BACT</name>
<dbReference type="Proteomes" id="UP000324974">
    <property type="component" value="Chromosome"/>
</dbReference>
<protein>
    <recommendedName>
        <fullName evidence="4">Zf-HC2 domain-containing protein</fullName>
    </recommendedName>
</protein>
<accession>A0A5C1AKR3</accession>
<gene>
    <name evidence="2" type="ORF">PX52LOC_04758</name>
</gene>
<evidence type="ECO:0000313" key="2">
    <source>
        <dbReference type="EMBL" id="QEL17754.1"/>
    </source>
</evidence>
<reference evidence="3" key="1">
    <citation type="submission" date="2019-08" db="EMBL/GenBank/DDBJ databases">
        <title>Limnoglobus roseus gen. nov., sp. nov., a novel freshwater planctomycete with a giant genome from the family Gemmataceae.</title>
        <authorList>
            <person name="Kulichevskaya I.S."/>
            <person name="Naumoff D.G."/>
            <person name="Miroshnikov K."/>
            <person name="Ivanova A."/>
            <person name="Philippov D.A."/>
            <person name="Hakobyan A."/>
            <person name="Rijpstra I.C."/>
            <person name="Sinninghe Damste J.S."/>
            <person name="Liesack W."/>
            <person name="Dedysh S.N."/>
        </authorList>
    </citation>
    <scope>NUCLEOTIDE SEQUENCE [LARGE SCALE GENOMIC DNA]</scope>
    <source>
        <strain evidence="3">PX52</strain>
    </source>
</reference>